<reference evidence="6" key="2">
    <citation type="submission" date="2013-06" db="EMBL/GenBank/DDBJ databases">
        <title>Draft genome sequence of Clostridium hylemonae (DSM 15053).</title>
        <authorList>
            <person name="Sudarsanam P."/>
            <person name="Ley R."/>
            <person name="Guruge J."/>
            <person name="Turnbaugh P.J."/>
            <person name="Mahowald M."/>
            <person name="Liep D."/>
            <person name="Gordon J."/>
        </authorList>
    </citation>
    <scope>NUCLEOTIDE SEQUENCE</scope>
    <source>
        <strain evidence="6">DSM 15053</strain>
    </source>
</reference>
<accession>C0C5F3</accession>
<dbReference type="InterPro" id="IPR050490">
    <property type="entry name" value="Bact_solute-bd_prot1"/>
</dbReference>
<evidence type="ECO:0000256" key="1">
    <source>
        <dbReference type="ARBA" id="ARBA00022475"/>
    </source>
</evidence>
<keyword evidence="1" id="KW-1003">Cell membrane</keyword>
<keyword evidence="7" id="KW-1185">Reference proteome</keyword>
<dbReference type="EMBL" id="ABYI02000040">
    <property type="protein sequence ID" value="EEG72691.1"/>
    <property type="molecule type" value="Genomic_DNA"/>
</dbReference>
<evidence type="ECO:0000313" key="7">
    <source>
        <dbReference type="Proteomes" id="UP000004893"/>
    </source>
</evidence>
<gene>
    <name evidence="6" type="ORF">CLOHYLEM_07330</name>
</gene>
<proteinExistence type="predicted"/>
<dbReference type="PANTHER" id="PTHR43649:SF33">
    <property type="entry name" value="POLYGALACTURONAN_RHAMNOGALACTURONAN-BINDING PROTEIN YTCQ"/>
    <property type="match status" value="1"/>
</dbReference>
<evidence type="ECO:0000256" key="3">
    <source>
        <dbReference type="ARBA" id="ARBA00023136"/>
    </source>
</evidence>
<evidence type="ECO:0000256" key="4">
    <source>
        <dbReference type="ARBA" id="ARBA00023139"/>
    </source>
</evidence>
<reference evidence="6" key="1">
    <citation type="submission" date="2009-02" db="EMBL/GenBank/DDBJ databases">
        <authorList>
            <person name="Fulton L."/>
            <person name="Clifton S."/>
            <person name="Fulton B."/>
            <person name="Xu J."/>
            <person name="Minx P."/>
            <person name="Pepin K.H."/>
            <person name="Johnson M."/>
            <person name="Bhonagiri V."/>
            <person name="Nash W.E."/>
            <person name="Mardis E.R."/>
            <person name="Wilson R.K."/>
        </authorList>
    </citation>
    <scope>NUCLEOTIDE SEQUENCE [LARGE SCALE GENOMIC DNA]</scope>
    <source>
        <strain evidence="6">DSM 15053</strain>
    </source>
</reference>
<dbReference type="Pfam" id="PF01547">
    <property type="entry name" value="SBP_bac_1"/>
    <property type="match status" value="1"/>
</dbReference>
<keyword evidence="2" id="KW-0732">Signal</keyword>
<dbReference type="PANTHER" id="PTHR43649">
    <property type="entry name" value="ARABINOSE-BINDING PROTEIN-RELATED"/>
    <property type="match status" value="1"/>
</dbReference>
<dbReference type="STRING" id="553973.CLOHYLEM_07330"/>
<dbReference type="SUPFAM" id="SSF53850">
    <property type="entry name" value="Periplasmic binding protein-like II"/>
    <property type="match status" value="1"/>
</dbReference>
<evidence type="ECO:0000313" key="6">
    <source>
        <dbReference type="EMBL" id="EEG72691.1"/>
    </source>
</evidence>
<keyword evidence="3" id="KW-0472">Membrane</keyword>
<comment type="caution">
    <text evidence="6">The sequence shown here is derived from an EMBL/GenBank/DDBJ whole genome shotgun (WGS) entry which is preliminary data.</text>
</comment>
<dbReference type="InterPro" id="IPR006059">
    <property type="entry name" value="SBP"/>
</dbReference>
<sequence length="448" mass="50127">MFCKKVEDFLLKIALTYSIIINRNVSLRQKEENDMKLLKKIGLFTLSATLMIGGLSGCAADSKKSGNEKGQVLKIWGMGEEVKQLSKMTDKFTEETGIEVDIQSIPWANAHDKLLTAVASKEGPDVLQMGTTWMAEFQEAGALTDLTEYMKDSDTMNPENFFEGSVNTTLFDGKYYGVPWAAETRVLYYRTDLLADVGYPEGPKTWDELEDAAKKLTERGEGKYGISIDANEQSLGFMFARQNGSALIKDNKPLFDQPEFVEGIGFLTGLIEKGYAPKQNLGIEVNQSFSGDAILPMFISGPWMAKTINDTVPDVEGKWAVALLPAKENNISSMGGSNLTVFEHSKMKEEAVKFIEFMSRSENQIEWMKLTNALPVVTAAWDSEDFNDDFYKVLREQLDNSEPMPLIPEFEEIAQTYLKHFEQVVVGGADLQQEMDSFNEKAEALLNK</sequence>
<organism evidence="6 7">
    <name type="scientific">[Clostridium] hylemonae DSM 15053</name>
    <dbReference type="NCBI Taxonomy" id="553973"/>
    <lineage>
        <taxon>Bacteria</taxon>
        <taxon>Bacillati</taxon>
        <taxon>Bacillota</taxon>
        <taxon>Clostridia</taxon>
        <taxon>Lachnospirales</taxon>
        <taxon>Lachnospiraceae</taxon>
    </lineage>
</organism>
<evidence type="ECO:0000256" key="5">
    <source>
        <dbReference type="ARBA" id="ARBA00023288"/>
    </source>
</evidence>
<dbReference type="CDD" id="cd14747">
    <property type="entry name" value="PBP2_MalE"/>
    <property type="match status" value="1"/>
</dbReference>
<evidence type="ECO:0000256" key="2">
    <source>
        <dbReference type="ARBA" id="ARBA00022729"/>
    </source>
</evidence>
<dbReference type="AlphaFoldDB" id="C0C5F3"/>
<dbReference type="HOGENOM" id="CLU_031285_10_1_9"/>
<dbReference type="Gene3D" id="3.40.190.10">
    <property type="entry name" value="Periplasmic binding protein-like II"/>
    <property type="match status" value="2"/>
</dbReference>
<keyword evidence="5" id="KW-0449">Lipoprotein</keyword>
<dbReference type="eggNOG" id="COG1653">
    <property type="taxonomic scope" value="Bacteria"/>
</dbReference>
<protein>
    <submittedName>
        <fullName evidence="6">ABC transporter, solute-binding protein</fullName>
    </submittedName>
</protein>
<keyword evidence="4" id="KW-0564">Palmitate</keyword>
<name>C0C5F3_9FIRM</name>
<dbReference type="Proteomes" id="UP000004893">
    <property type="component" value="Unassembled WGS sequence"/>
</dbReference>